<evidence type="ECO:0000256" key="10">
    <source>
        <dbReference type="ARBA" id="ARBA00022842"/>
    </source>
</evidence>
<evidence type="ECO:0000256" key="18">
    <source>
        <dbReference type="PIRSR" id="PIRSR600760-2"/>
    </source>
</evidence>
<feature type="binding site" evidence="17">
    <location>
        <position position="453"/>
    </location>
    <ligand>
        <name>NAD(+)</name>
        <dbReference type="ChEBI" id="CHEBI:57540"/>
    </ligand>
</feature>
<keyword evidence="10 18" id="KW-0460">Magnesium</keyword>
<dbReference type="EC" id="2.7.1.23" evidence="17"/>
<feature type="binding site" evidence="17">
    <location>
        <position position="372"/>
    </location>
    <ligand>
        <name>NAD(+)</name>
        <dbReference type="ChEBI" id="CHEBI:57540"/>
    </ligand>
</feature>
<dbReference type="Pfam" id="PF00459">
    <property type="entry name" value="Inositol_P"/>
    <property type="match status" value="1"/>
</dbReference>
<dbReference type="GO" id="GO:0046872">
    <property type="term" value="F:metal ion binding"/>
    <property type="evidence" value="ECO:0007669"/>
    <property type="project" value="UniProtKB-UniRule"/>
</dbReference>
<evidence type="ECO:0000313" key="19">
    <source>
        <dbReference type="EMBL" id="AEF95968.1"/>
    </source>
</evidence>
<dbReference type="GO" id="GO:0005524">
    <property type="term" value="F:ATP binding"/>
    <property type="evidence" value="ECO:0007669"/>
    <property type="project" value="UniProtKB-KW"/>
</dbReference>
<comment type="similarity">
    <text evidence="15">In the N-terminal section; belongs to the inositol monophosphatase superfamily.</text>
</comment>
<feature type="binding site" evidence="18">
    <location>
        <position position="66"/>
    </location>
    <ligand>
        <name>Mg(2+)</name>
        <dbReference type="ChEBI" id="CHEBI:18420"/>
        <label>1</label>
        <note>catalytic</note>
    </ligand>
</feature>
<dbReference type="AlphaFoldDB" id="F6BB83"/>
<comment type="function">
    <text evidence="17">Involved in the regulation of the intracellular balance of NAD and NADP, and is a key enzyme in the biosynthesis of NADP. Catalyzes specifically the phosphorylation on 2'-hydroxyl of the adenosine moiety of NAD to yield NADP.</text>
</comment>
<dbReference type="GO" id="GO:0019178">
    <property type="term" value="F:NADP phosphatase activity"/>
    <property type="evidence" value="ECO:0007669"/>
    <property type="project" value="RHEA"/>
</dbReference>
<dbReference type="Gene3D" id="3.40.190.80">
    <property type="match status" value="1"/>
</dbReference>
<dbReference type="FunFam" id="3.30.540.10:FF:000027">
    <property type="entry name" value="Fructose-1,6-bisphosphatase/inositol-1-monophosphatase"/>
    <property type="match status" value="1"/>
</dbReference>
<dbReference type="Pfam" id="PF01513">
    <property type="entry name" value="NAD_kinase"/>
    <property type="match status" value="1"/>
</dbReference>
<evidence type="ECO:0000256" key="5">
    <source>
        <dbReference type="ARBA" id="ARBA00022723"/>
    </source>
</evidence>
<evidence type="ECO:0000256" key="9">
    <source>
        <dbReference type="ARBA" id="ARBA00022840"/>
    </source>
</evidence>
<evidence type="ECO:0000256" key="16">
    <source>
        <dbReference type="ARBA" id="ARBA00061470"/>
    </source>
</evidence>
<feature type="binding site" evidence="17">
    <location>
        <begin position="483"/>
        <end position="488"/>
    </location>
    <ligand>
        <name>NAD(+)</name>
        <dbReference type="ChEBI" id="CHEBI:57540"/>
    </ligand>
</feature>
<comment type="similarity">
    <text evidence="16">In the C-terminal section; belongs to the NAD kinase family.</text>
</comment>
<dbReference type="PANTHER" id="PTHR20275:SF43">
    <property type="entry name" value="BIFUNCTIONAL NADP PHOSPHATASE_NAD KINASE"/>
    <property type="match status" value="1"/>
</dbReference>
<dbReference type="Gene3D" id="2.60.200.30">
    <property type="entry name" value="Probable inorganic polyphosphate/atp-NAD kinase, domain 2"/>
    <property type="match status" value="1"/>
</dbReference>
<dbReference type="PANTHER" id="PTHR20275">
    <property type="entry name" value="NAD KINASE"/>
    <property type="match status" value="1"/>
</dbReference>
<dbReference type="RefSeq" id="WP_013798577.1">
    <property type="nucleotide sequence ID" value="NC_015562.1"/>
</dbReference>
<feature type="binding site" evidence="18">
    <location>
        <position position="239"/>
    </location>
    <ligand>
        <name>Mg(2+)</name>
        <dbReference type="ChEBI" id="CHEBI:18420"/>
        <label>1</label>
        <note>catalytic</note>
    </ligand>
</feature>
<feature type="binding site" evidence="17">
    <location>
        <begin position="442"/>
        <end position="443"/>
    </location>
    <ligand>
        <name>NAD(+)</name>
        <dbReference type="ChEBI" id="CHEBI:57540"/>
    </ligand>
</feature>
<feature type="binding site" evidence="18">
    <location>
        <position position="87"/>
    </location>
    <ligand>
        <name>Mg(2+)</name>
        <dbReference type="ChEBI" id="CHEBI:18420"/>
        <label>1</label>
        <note>catalytic</note>
    </ligand>
</feature>
<dbReference type="EMBL" id="CP002737">
    <property type="protein sequence ID" value="AEF95968.1"/>
    <property type="molecule type" value="Genomic_DNA"/>
</dbReference>
<keyword evidence="3 17" id="KW-0963">Cytoplasm</keyword>
<dbReference type="InterPro" id="IPR017437">
    <property type="entry name" value="ATP-NAD_kinase_PpnK-typ_C"/>
</dbReference>
<evidence type="ECO:0000256" key="13">
    <source>
        <dbReference type="ARBA" id="ARBA00023268"/>
    </source>
</evidence>
<dbReference type="HOGENOM" id="CLU_445249_0_0_2"/>
<evidence type="ECO:0000256" key="12">
    <source>
        <dbReference type="ARBA" id="ARBA00023027"/>
    </source>
</evidence>
<proteinExistence type="inferred from homology"/>
<dbReference type="PIRSF" id="PIRSF036641">
    <property type="entry name" value="Bifunctional_PpnK_predicted"/>
    <property type="match status" value="1"/>
</dbReference>
<dbReference type="Pfam" id="PF20143">
    <property type="entry name" value="NAD_kinase_C"/>
    <property type="match status" value="1"/>
</dbReference>
<dbReference type="InterPro" id="IPR016064">
    <property type="entry name" value="NAD/diacylglycerol_kinase_sf"/>
</dbReference>
<organism evidence="20">
    <name type="scientific">Methanotorris igneus (strain DSM 5666 / JCM 11834 / Kol 5)</name>
    <dbReference type="NCBI Taxonomy" id="880724"/>
    <lineage>
        <taxon>Archaea</taxon>
        <taxon>Methanobacteriati</taxon>
        <taxon>Methanobacteriota</taxon>
        <taxon>Methanomada group</taxon>
        <taxon>Methanococci</taxon>
        <taxon>Methanococcales</taxon>
        <taxon>Methanocaldococcaceae</taxon>
        <taxon>Methanotorris</taxon>
    </lineage>
</organism>
<dbReference type="CDD" id="cd01515">
    <property type="entry name" value="Arch_FBPase_1"/>
    <property type="match status" value="1"/>
</dbReference>
<comment type="subcellular location">
    <subcellularLocation>
        <location evidence="17">Cytoplasm</location>
    </subcellularLocation>
</comment>
<evidence type="ECO:0000313" key="20">
    <source>
        <dbReference type="Proteomes" id="UP000009227"/>
    </source>
</evidence>
<dbReference type="SUPFAM" id="SSF56655">
    <property type="entry name" value="Carbohydrate phosphatase"/>
    <property type="match status" value="1"/>
</dbReference>
<evidence type="ECO:0000256" key="17">
    <source>
        <dbReference type="HAMAP-Rule" id="MF_00361"/>
    </source>
</evidence>
<keyword evidence="6 17" id="KW-0547">Nucleotide-binding</keyword>
<keyword evidence="11 17" id="KW-0521">NADP</keyword>
<feature type="binding site" evidence="18">
    <location>
        <position position="84"/>
    </location>
    <ligand>
        <name>Mg(2+)</name>
        <dbReference type="ChEBI" id="CHEBI:18420"/>
        <label>1</label>
        <note>catalytic</note>
    </ligand>
</feature>
<evidence type="ECO:0000256" key="11">
    <source>
        <dbReference type="ARBA" id="ARBA00022857"/>
    </source>
</evidence>
<dbReference type="OrthoDB" id="77798at2157"/>
<keyword evidence="13" id="KW-0511">Multifunctional enzyme</keyword>
<evidence type="ECO:0000256" key="14">
    <source>
        <dbReference type="ARBA" id="ARBA00051470"/>
    </source>
</evidence>
<dbReference type="GeneID" id="10643249"/>
<dbReference type="KEGG" id="mig:Metig_0412"/>
<dbReference type="SUPFAM" id="SSF111331">
    <property type="entry name" value="NAD kinase/diacylglycerol kinase-like"/>
    <property type="match status" value="1"/>
</dbReference>
<feature type="binding site" evidence="17">
    <location>
        <position position="470"/>
    </location>
    <ligand>
        <name>NAD(+)</name>
        <dbReference type="ChEBI" id="CHEBI:57540"/>
    </ligand>
</feature>
<keyword evidence="12 17" id="KW-0520">NAD</keyword>
<keyword evidence="8 19" id="KW-0378">Hydrolase</keyword>
<dbReference type="GO" id="GO:0005737">
    <property type="term" value="C:cytoplasm"/>
    <property type="evidence" value="ECO:0007669"/>
    <property type="project" value="UniProtKB-SubCell"/>
</dbReference>
<evidence type="ECO:0000256" key="2">
    <source>
        <dbReference type="ARBA" id="ARBA00011881"/>
    </source>
</evidence>
<dbReference type="InterPro" id="IPR002504">
    <property type="entry name" value="NADK"/>
</dbReference>
<comment type="cofactor">
    <cofactor evidence="17">
        <name>a divalent metal cation</name>
        <dbReference type="ChEBI" id="CHEBI:60240"/>
    </cofactor>
</comment>
<gene>
    <name evidence="17" type="primary">nadK</name>
    <name evidence="19" type="ordered locus">Metig_0412</name>
</gene>
<dbReference type="GO" id="GO:0006741">
    <property type="term" value="P:NADP+ biosynthetic process"/>
    <property type="evidence" value="ECO:0007669"/>
    <property type="project" value="UniProtKB-UniRule"/>
</dbReference>
<keyword evidence="4 17" id="KW-0808">Transferase</keyword>
<evidence type="ECO:0000256" key="15">
    <source>
        <dbReference type="ARBA" id="ARBA00060790"/>
    </source>
</evidence>
<dbReference type="NCBIfam" id="NF010678">
    <property type="entry name" value="PRK14076.1"/>
    <property type="match status" value="1"/>
</dbReference>
<comment type="similarity">
    <text evidence="17">Belongs to the NAD kinase family.</text>
</comment>
<comment type="catalytic activity">
    <reaction evidence="14">
        <text>NADP(+) + H2O = phosphate + NAD(+)</text>
        <dbReference type="Rhea" id="RHEA:28050"/>
        <dbReference type="ChEBI" id="CHEBI:15377"/>
        <dbReference type="ChEBI" id="CHEBI:43474"/>
        <dbReference type="ChEBI" id="CHEBI:57540"/>
        <dbReference type="ChEBI" id="CHEBI:58349"/>
    </reaction>
    <physiologicalReaction direction="left-to-right" evidence="14">
        <dbReference type="Rhea" id="RHEA:28051"/>
    </physiologicalReaction>
</comment>
<keyword evidence="7 17" id="KW-0418">Kinase</keyword>
<feature type="binding site" evidence="18">
    <location>
        <position position="86"/>
    </location>
    <ligand>
        <name>Mg(2+)</name>
        <dbReference type="ChEBI" id="CHEBI:18420"/>
        <label>1</label>
        <note>catalytic</note>
    </ligand>
</feature>
<feature type="binding site" evidence="17">
    <location>
        <position position="472"/>
    </location>
    <ligand>
        <name>NAD(+)</name>
        <dbReference type="ChEBI" id="CHEBI:57540"/>
    </ligand>
</feature>
<dbReference type="GO" id="GO:0019674">
    <property type="term" value="P:NAD+ metabolic process"/>
    <property type="evidence" value="ECO:0007669"/>
    <property type="project" value="InterPro"/>
</dbReference>
<keyword evidence="20" id="KW-1185">Reference proteome</keyword>
<dbReference type="InterPro" id="IPR017438">
    <property type="entry name" value="ATP-NAD_kinase_N"/>
</dbReference>
<sequence length="579" mass="63982">MDMLNLAKKIVDNIDKGVKPLIGWEKSDEIVKIGADGTPTKRIDLIAENIASNTIEKHCGAILISEEIGVSVIGHDLEYIIILDPIDGTYNALKDIPIYSTSVAIGRISEELKKKLSNMQKKEIAKFIKNHTINDLEVGVVKNLYTGDLYYAKKGEGAYLLKSGEKEEKRITVSSINNLKDASIGLFVYGLSNNILDFIKDRKVRRIRLFGSIALEMCYVARGALDAFININENTRLCDIAGGYVIVKEAGGEITDKNGKELNLRLDVNERTSLICSNKLIHKKLVGIFGNKWAIKPTKFGIITRRDKERAIKLGIKIVNYLNSKGIKCAVEPHLKRRLTNIDVEEINPKDPKSLSSISHVVSIGGDGTVLRTLKLIDGNEIPLISINMGTVGFLTEFDEKEAFKIIDDVIKGEYEIEKRTRLGGKIKFKNGKELKISGALNEIVLITKNPAKMLHFEVFVNGDFVEDVRADGIIISTPTGSTAYSLSAGGPIIEPLVDGFVIVPICPFKLSSRPIVVNGNSEIRIKLVSPGKPALVVVDGDVEAKIDVGDEIILKKSDSYAYFVKGSNFYNKLKKLYY</sequence>
<name>F6BB83_METIK</name>
<reference evidence="19 20" key="1">
    <citation type="submission" date="2011-05" db="EMBL/GenBank/DDBJ databases">
        <title>Complete sequence of Methanotorris igneus Kol 5.</title>
        <authorList>
            <consortium name="US DOE Joint Genome Institute"/>
            <person name="Lucas S."/>
            <person name="Han J."/>
            <person name="Lapidus A."/>
            <person name="Cheng J.-F."/>
            <person name="Goodwin L."/>
            <person name="Pitluck S."/>
            <person name="Peters L."/>
            <person name="Mikhailova N."/>
            <person name="Chertkov O."/>
            <person name="Han C."/>
            <person name="Tapia R."/>
            <person name="Land M."/>
            <person name="Hauser L."/>
            <person name="Kyrpides N."/>
            <person name="Ivanova N."/>
            <person name="Pagani I."/>
            <person name="Sieprawska-Lupa M."/>
            <person name="Whitman W."/>
            <person name="Woyke T."/>
        </authorList>
    </citation>
    <scope>NUCLEOTIDE SEQUENCE [LARGE SCALE GENOMIC DNA]</scope>
    <source>
        <strain evidence="20">DSM 5666 / JCM 11834 / Kol 5</strain>
    </source>
</reference>
<evidence type="ECO:0000256" key="3">
    <source>
        <dbReference type="ARBA" id="ARBA00022490"/>
    </source>
</evidence>
<dbReference type="GO" id="GO:0006553">
    <property type="term" value="P:lysine metabolic process"/>
    <property type="evidence" value="ECO:0007669"/>
    <property type="project" value="InterPro"/>
</dbReference>
<protein>
    <recommendedName>
        <fullName evidence="17">NAD kinase</fullName>
        <ecNumber evidence="17">2.7.1.23</ecNumber>
    </recommendedName>
    <alternativeName>
        <fullName evidence="17">ATP-dependent NAD kinase</fullName>
    </alternativeName>
</protein>
<dbReference type="PRINTS" id="PR00377">
    <property type="entry name" value="IMPHPHTASES"/>
</dbReference>
<evidence type="ECO:0000256" key="7">
    <source>
        <dbReference type="ARBA" id="ARBA00022777"/>
    </source>
</evidence>
<evidence type="ECO:0000256" key="8">
    <source>
        <dbReference type="ARBA" id="ARBA00022801"/>
    </source>
</evidence>
<evidence type="ECO:0000256" key="4">
    <source>
        <dbReference type="ARBA" id="ARBA00022679"/>
    </source>
</evidence>
<dbReference type="InterPro" id="IPR000760">
    <property type="entry name" value="Inositol_monophosphatase-like"/>
</dbReference>
<comment type="subunit">
    <text evidence="2">Homotetramer.</text>
</comment>
<dbReference type="Gene3D" id="3.40.50.10330">
    <property type="entry name" value="Probable inorganic polyphosphate/atp-NAD kinase, domain 1"/>
    <property type="match status" value="1"/>
</dbReference>
<evidence type="ECO:0000256" key="6">
    <source>
        <dbReference type="ARBA" id="ARBA00022741"/>
    </source>
</evidence>
<feature type="active site" description="Proton acceptor" evidence="17">
    <location>
        <position position="367"/>
    </location>
</feature>
<dbReference type="HAMAP" id="MF_00361">
    <property type="entry name" value="NAD_kinase"/>
    <property type="match status" value="1"/>
</dbReference>
<comment type="caution">
    <text evidence="17">Lacks conserved residue(s) required for the propagation of feature annotation.</text>
</comment>
<feature type="binding site" evidence="17">
    <location>
        <begin position="367"/>
        <end position="368"/>
    </location>
    <ligand>
        <name>NAD(+)</name>
        <dbReference type="ChEBI" id="CHEBI:57540"/>
    </ligand>
</feature>
<dbReference type="InterPro" id="IPR021175">
    <property type="entry name" value="Bifunctional_PpnK_predicted"/>
</dbReference>
<dbReference type="FunFam" id="3.40.190.80:FF:000020">
    <property type="entry name" value="Fructose-1,6-bisphosphatase/inositol-1-monophosphatase"/>
    <property type="match status" value="1"/>
</dbReference>
<dbReference type="Proteomes" id="UP000009227">
    <property type="component" value="Chromosome"/>
</dbReference>
<keyword evidence="9 17" id="KW-0067">ATP-binding</keyword>
<dbReference type="Gene3D" id="3.30.540.10">
    <property type="entry name" value="Fructose-1,6-Bisphosphatase, subunit A, domain 1"/>
    <property type="match status" value="1"/>
</dbReference>
<dbReference type="FunFam" id="2.60.200.30:FF:000009">
    <property type="entry name" value="Poly(P)/ATP NAD kinase"/>
    <property type="match status" value="1"/>
</dbReference>
<comment type="catalytic activity">
    <reaction evidence="17">
        <text>NAD(+) + ATP = ADP + NADP(+) + H(+)</text>
        <dbReference type="Rhea" id="RHEA:18629"/>
        <dbReference type="ChEBI" id="CHEBI:15378"/>
        <dbReference type="ChEBI" id="CHEBI:30616"/>
        <dbReference type="ChEBI" id="CHEBI:57540"/>
        <dbReference type="ChEBI" id="CHEBI:58349"/>
        <dbReference type="ChEBI" id="CHEBI:456216"/>
        <dbReference type="EC" id="2.7.1.23"/>
    </reaction>
</comment>
<evidence type="ECO:0000256" key="1">
    <source>
        <dbReference type="ARBA" id="ARBA00001946"/>
    </source>
</evidence>
<dbReference type="GO" id="GO:0003951">
    <property type="term" value="F:NAD+ kinase activity"/>
    <property type="evidence" value="ECO:0007669"/>
    <property type="project" value="UniProtKB-UniRule"/>
</dbReference>
<comment type="cofactor">
    <cofactor evidence="1 18">
        <name>Mg(2+)</name>
        <dbReference type="ChEBI" id="CHEBI:18420"/>
    </cofactor>
</comment>
<dbReference type="STRING" id="880724.Metig_0412"/>
<keyword evidence="5 18" id="KW-0479">Metal-binding</keyword>
<accession>F6BB83</accession>